<dbReference type="OrthoDB" id="9775969at2"/>
<keyword evidence="2" id="KW-1185">Reference proteome</keyword>
<accession>A0A2U3I3H1</accession>
<evidence type="ECO:0000313" key="2">
    <source>
        <dbReference type="Proteomes" id="UP000238169"/>
    </source>
</evidence>
<dbReference type="Pfam" id="PF11249">
    <property type="entry name" value="DUF3047"/>
    <property type="match status" value="1"/>
</dbReference>
<dbReference type="Proteomes" id="UP000238169">
    <property type="component" value="Unassembled WGS sequence"/>
</dbReference>
<dbReference type="InterPro" id="IPR021409">
    <property type="entry name" value="DUF3047"/>
</dbReference>
<evidence type="ECO:0008006" key="3">
    <source>
        <dbReference type="Google" id="ProtNLM"/>
    </source>
</evidence>
<protein>
    <recommendedName>
        <fullName evidence="3">DUF3047 domain-containing protein</fullName>
    </recommendedName>
</protein>
<reference evidence="2" key="1">
    <citation type="submission" date="2018-01" db="EMBL/GenBank/DDBJ databases">
        <authorList>
            <person name="Peeters C."/>
        </authorList>
    </citation>
    <scope>NUCLEOTIDE SEQUENCE [LARGE SCALE GENOMIC DNA]</scope>
</reference>
<dbReference type="EMBL" id="OGTP01000004">
    <property type="protein sequence ID" value="SPB14648.1"/>
    <property type="molecule type" value="Genomic_DNA"/>
</dbReference>
<dbReference type="AlphaFoldDB" id="A0A2U3I3H1"/>
<evidence type="ECO:0000313" key="1">
    <source>
        <dbReference type="EMBL" id="SPB14648.1"/>
    </source>
</evidence>
<proteinExistence type="predicted"/>
<organism evidence="1 2">
    <name type="scientific">Caballeronia novacaledonica</name>
    <dbReference type="NCBI Taxonomy" id="1544861"/>
    <lineage>
        <taxon>Bacteria</taxon>
        <taxon>Pseudomonadati</taxon>
        <taxon>Pseudomonadota</taxon>
        <taxon>Betaproteobacteria</taxon>
        <taxon>Burkholderiales</taxon>
        <taxon>Burkholderiaceae</taxon>
        <taxon>Caballeronia</taxon>
    </lineage>
</organism>
<sequence length="256" mass="27955">MHLPFTPKARKRTARLFGAVMFSALVVSPVFVLAQNKNPGVSFSTAEAGGTLPAGWKNLPVVKGKPMTHYTLVRDDHTTVLQADADHSASALMHEGDIDLNQTPVVSWRWKAEGRIEGADNRNGSKEDAPARLVFVFDGDKSKLSLFDRASMEVAKRIGGQDLPYATLMYIWSTTAAPGSVIPNPHTGRVQMIVVSGQPGDAGQWQTLRRNIVQDYEKVFHEPPGRITGYGLLTDTDNTATTARAWYGDIRALPGQ</sequence>
<dbReference type="RefSeq" id="WP_106854377.1">
    <property type="nucleotide sequence ID" value="NZ_OGTP01000004.1"/>
</dbReference>
<gene>
    <name evidence="1" type="ORF">NOV72_01891</name>
</gene>
<name>A0A2U3I3H1_9BURK</name>